<dbReference type="Gene3D" id="3.40.1580.10">
    <property type="entry name" value="SMI1/KNR4-like"/>
    <property type="match status" value="1"/>
</dbReference>
<dbReference type="AlphaFoldDB" id="A0A839TUR2"/>
<dbReference type="EMBL" id="JACHXJ010000005">
    <property type="protein sequence ID" value="MBB3130576.1"/>
    <property type="molecule type" value="Genomic_DNA"/>
</dbReference>
<organism evidence="4 5">
    <name type="scientific">Paenibacillus rhizosphaerae</name>
    <dbReference type="NCBI Taxonomy" id="297318"/>
    <lineage>
        <taxon>Bacteria</taxon>
        <taxon>Bacillati</taxon>
        <taxon>Bacillota</taxon>
        <taxon>Bacilli</taxon>
        <taxon>Bacillales</taxon>
        <taxon>Paenibacillaceae</taxon>
        <taxon>Paenibacillus</taxon>
    </lineage>
</organism>
<evidence type="ECO:0000313" key="4">
    <source>
        <dbReference type="EMBL" id="MBB3130576.1"/>
    </source>
</evidence>
<dbReference type="SUPFAM" id="SSF160631">
    <property type="entry name" value="SMI1/KNR4-like"/>
    <property type="match status" value="1"/>
</dbReference>
<dbReference type="RefSeq" id="WP_183584696.1">
    <property type="nucleotide sequence ID" value="NZ_JACHXJ010000005.1"/>
</dbReference>
<name>A0A839TUR2_9BACL</name>
<dbReference type="Proteomes" id="UP000517523">
    <property type="component" value="Unassembled WGS sequence"/>
</dbReference>
<reference evidence="4 5" key="1">
    <citation type="submission" date="2020-08" db="EMBL/GenBank/DDBJ databases">
        <title>Genomic Encyclopedia of Type Strains, Phase III (KMG-III): the genomes of soil and plant-associated and newly described type strains.</title>
        <authorList>
            <person name="Whitman W."/>
        </authorList>
    </citation>
    <scope>NUCLEOTIDE SEQUENCE [LARGE SCALE GENOMIC DNA]</scope>
    <source>
        <strain evidence="4 5">CECT 5831</strain>
    </source>
</reference>
<accession>A0A839TUR2</accession>
<dbReference type="Pfam" id="PF09346">
    <property type="entry name" value="SMI1_KNR4"/>
    <property type="match status" value="1"/>
</dbReference>
<evidence type="ECO:0000259" key="3">
    <source>
        <dbReference type="SMART" id="SM00860"/>
    </source>
</evidence>
<keyword evidence="1" id="KW-0802">TPR repeat</keyword>
<dbReference type="Pfam" id="PF13181">
    <property type="entry name" value="TPR_8"/>
    <property type="match status" value="1"/>
</dbReference>
<evidence type="ECO:0000256" key="1">
    <source>
        <dbReference type="PROSITE-ProRule" id="PRU00339"/>
    </source>
</evidence>
<protein>
    <recommendedName>
        <fullName evidence="3">Knr4/Smi1-like domain-containing protein</fullName>
    </recommendedName>
</protein>
<dbReference type="SMART" id="SM00860">
    <property type="entry name" value="SMI1_KNR4"/>
    <property type="match status" value="1"/>
</dbReference>
<dbReference type="SMART" id="SM00028">
    <property type="entry name" value="TPR"/>
    <property type="match status" value="2"/>
</dbReference>
<gene>
    <name evidence="4" type="ORF">FHS19_005295</name>
</gene>
<feature type="region of interest" description="Disordered" evidence="2">
    <location>
        <begin position="119"/>
        <end position="152"/>
    </location>
</feature>
<feature type="repeat" description="TPR" evidence="1">
    <location>
        <begin position="69"/>
        <end position="102"/>
    </location>
</feature>
<dbReference type="InterPro" id="IPR019734">
    <property type="entry name" value="TPR_rpt"/>
</dbReference>
<sequence>MSEDLLEQLETWHEEDEYERIVGAVTEIPAEERNYELIGHLGRALNNLERYEEAMQQFLTVAEEGTEDPLWHYRIGLAYYYLEQYDDAEREFTRADELEPGDEDTLEFLEWIRAKKAGEFEEETEEDLDSDDSGDSAEDSDPDEAGETEETGDAVAAVASVNAVPSGEANLDVPPSSPNTGFDINNFWNDADPDSESYVSAPPTDDLIDSVQEELVFKLPAFYVQMMKIHNGGIPRSRYFPLGEAADGTSSGVRINGMLGIGRDKAKSLCGASGSRSIIENGGYPEFGVVICDCPQDSGVVMLDYRGAGNDGEPEVVHVDQANGRKITRLAPDFEAFVRGLVNA</sequence>
<dbReference type="SUPFAM" id="SSF48452">
    <property type="entry name" value="TPR-like"/>
    <property type="match status" value="1"/>
</dbReference>
<feature type="compositionally biased region" description="Acidic residues" evidence="2">
    <location>
        <begin position="120"/>
        <end position="152"/>
    </location>
</feature>
<dbReference type="PROSITE" id="PS50005">
    <property type="entry name" value="TPR"/>
    <property type="match status" value="1"/>
</dbReference>
<comment type="caution">
    <text evidence="4">The sequence shown here is derived from an EMBL/GenBank/DDBJ whole genome shotgun (WGS) entry which is preliminary data.</text>
</comment>
<dbReference type="InterPro" id="IPR011990">
    <property type="entry name" value="TPR-like_helical_dom_sf"/>
</dbReference>
<dbReference type="Gene3D" id="1.25.40.10">
    <property type="entry name" value="Tetratricopeptide repeat domain"/>
    <property type="match status" value="1"/>
</dbReference>
<proteinExistence type="predicted"/>
<feature type="domain" description="Knr4/Smi1-like" evidence="3">
    <location>
        <begin position="202"/>
        <end position="340"/>
    </location>
</feature>
<evidence type="ECO:0000256" key="2">
    <source>
        <dbReference type="SAM" id="MobiDB-lite"/>
    </source>
</evidence>
<evidence type="ECO:0000313" key="5">
    <source>
        <dbReference type="Proteomes" id="UP000517523"/>
    </source>
</evidence>
<dbReference type="InterPro" id="IPR037883">
    <property type="entry name" value="Knr4/Smi1-like_sf"/>
</dbReference>
<dbReference type="InterPro" id="IPR018958">
    <property type="entry name" value="Knr4/Smi1-like_dom"/>
</dbReference>